<feature type="domain" description="C2H2-type" evidence="3">
    <location>
        <begin position="633"/>
        <end position="657"/>
    </location>
</feature>
<reference evidence="5" key="1">
    <citation type="submission" date="2025-08" db="UniProtKB">
        <authorList>
            <consortium name="RefSeq"/>
        </authorList>
    </citation>
    <scope>IDENTIFICATION</scope>
    <source>
        <strain evidence="5">Mau12</strain>
        <tissue evidence="5">Whole Body</tissue>
    </source>
</reference>
<gene>
    <name evidence="5" type="primary">LOC117138575</name>
</gene>
<keyword evidence="1" id="KW-0862">Zinc</keyword>
<keyword evidence="4" id="KW-1185">Reference proteome</keyword>
<dbReference type="Proteomes" id="UP000515162">
    <property type="component" value="Chromosome 2R"/>
</dbReference>
<dbReference type="SMART" id="SM00355">
    <property type="entry name" value="ZnF_C2H2"/>
    <property type="match status" value="3"/>
</dbReference>
<evidence type="ECO:0000313" key="5">
    <source>
        <dbReference type="RefSeq" id="XP_033156637.1"/>
    </source>
</evidence>
<keyword evidence="1" id="KW-0863">Zinc-finger</keyword>
<evidence type="ECO:0000256" key="2">
    <source>
        <dbReference type="SAM" id="MobiDB-lite"/>
    </source>
</evidence>
<dbReference type="GeneID" id="117138575"/>
<dbReference type="GO" id="GO:0008270">
    <property type="term" value="F:zinc ion binding"/>
    <property type="evidence" value="ECO:0007669"/>
    <property type="project" value="UniProtKB-KW"/>
</dbReference>
<keyword evidence="1" id="KW-0479">Metal-binding</keyword>
<proteinExistence type="predicted"/>
<feature type="region of interest" description="Disordered" evidence="2">
    <location>
        <begin position="80"/>
        <end position="130"/>
    </location>
</feature>
<evidence type="ECO:0000259" key="3">
    <source>
        <dbReference type="PROSITE" id="PS50157"/>
    </source>
</evidence>
<dbReference type="InterPro" id="IPR013087">
    <property type="entry name" value="Znf_C2H2_type"/>
</dbReference>
<sequence length="657" mass="74588">MSKFLDMLSGSQCVSLEKCGDVVVSTNDCMIALYCHFCRDLFTQLPEFLRHLQSNHSDVLHFTKEHNVYSVEELLSGEQDKAHEDAQSAGHNSSSGDSRSLMNSEDSRAIDGSEENSDNSPVKPEQIGKHNEINLLAEVTNILLQTNDKERINDELKPESGVFKGVRKKANNESSSLKICDLKSHTIARTSRKRMSSVKNHILRVLDRDLFAKLEMKPLEPNSKLPITEPIQEDNIPGTCFQTPPKPIPSLSQLSVRKSSLTEANHICTKYATKKTAPTMPKLLNNVPKSILTSQQAQVNSDSSEINETYHISETASQVTKTTKSFPVQINQIEILQPLKLPKTLITPINEEVVSDQVENSTKNINNAQSLLKENPKRFFKKPSELGIKTQGGPNKFLNIIKSKANPIIVKRVQTTSAKASTNKIQIRSNDKTKGFASEFNSTKIRKLKMENCVDLKTEDPCDNTNMRLNKMATIGSCEILKAVGLPAITDNTIEAIMLLPDELETMRKKADQFTKIYRKYDSIWNYRKIFPPAKPDFISQKIFALTREVNKTMLCNVANSDIKGIINQISVWHYNIYTQYIDLDTISEFARYTLKLFSFLPVSFAYFCKCCDDIFILKKEYLKHLISHQVRFQCTKCIKVFKYKGYYEKHLRNAHP</sequence>
<dbReference type="PROSITE" id="PS00028">
    <property type="entry name" value="ZINC_FINGER_C2H2_1"/>
    <property type="match status" value="2"/>
</dbReference>
<protein>
    <submittedName>
        <fullName evidence="5">Protein teflon</fullName>
    </submittedName>
</protein>
<dbReference type="AlphaFoldDB" id="A0A6P8JJX5"/>
<accession>A0A6P8JJX5</accession>
<feature type="compositionally biased region" description="Polar residues" evidence="2">
    <location>
        <begin position="89"/>
        <end position="104"/>
    </location>
</feature>
<dbReference type="RefSeq" id="XP_033156637.1">
    <property type="nucleotide sequence ID" value="XM_033300746.1"/>
</dbReference>
<dbReference type="PROSITE" id="PS50157">
    <property type="entry name" value="ZINC_FINGER_C2H2_2"/>
    <property type="match status" value="1"/>
</dbReference>
<name>A0A6P8JJX5_DROMA</name>
<organism evidence="4 5">
    <name type="scientific">Drosophila mauritiana</name>
    <name type="common">Fruit fly</name>
    <dbReference type="NCBI Taxonomy" id="7226"/>
    <lineage>
        <taxon>Eukaryota</taxon>
        <taxon>Metazoa</taxon>
        <taxon>Ecdysozoa</taxon>
        <taxon>Arthropoda</taxon>
        <taxon>Hexapoda</taxon>
        <taxon>Insecta</taxon>
        <taxon>Pterygota</taxon>
        <taxon>Neoptera</taxon>
        <taxon>Endopterygota</taxon>
        <taxon>Diptera</taxon>
        <taxon>Brachycera</taxon>
        <taxon>Muscomorpha</taxon>
        <taxon>Ephydroidea</taxon>
        <taxon>Drosophilidae</taxon>
        <taxon>Drosophila</taxon>
        <taxon>Sophophora</taxon>
    </lineage>
</organism>
<evidence type="ECO:0000256" key="1">
    <source>
        <dbReference type="PROSITE-ProRule" id="PRU00042"/>
    </source>
</evidence>
<evidence type="ECO:0000313" key="4">
    <source>
        <dbReference type="Proteomes" id="UP000515162"/>
    </source>
</evidence>